<dbReference type="PANTHER" id="PTHR32182">
    <property type="entry name" value="DNA REPLICATION AND REPAIR PROTEIN RECF"/>
    <property type="match status" value="1"/>
</dbReference>
<dbReference type="PIRSF" id="PIRSF029347">
    <property type="entry name" value="RecF"/>
    <property type="match status" value="1"/>
</dbReference>
<dbReference type="InterPro" id="IPR041685">
    <property type="entry name" value="AAA_GajA/Old/RecF-like"/>
</dbReference>
<dbReference type="InterPro" id="IPR014555">
    <property type="entry name" value="RecF-like"/>
</dbReference>
<keyword evidence="4" id="KW-1185">Reference proteome</keyword>
<dbReference type="InterPro" id="IPR003959">
    <property type="entry name" value="ATPase_AAA_core"/>
</dbReference>
<sequence length="392" mass="42473">MLSPVTMLHTLAISGYRSLRDLVLPLQGLNLIVGANGSGKSSVYRALRLLAEAGQGGLIASLAREGGLPSTLWAGPENFSRAVLRGEHEVEPTSRNGPVALQLGFAGEDFSYTVELGLPSDGNTAFSLDPHIKREAIWTGSRYRPAAALFERRGAIVSAREGRDWRVISQGVPTFDSMLARCADPQAAPEVLTLREQIRSWRFYDHFRSDADAPARRPQIGTHTPVLGHDGADLAAALQTIREIGDTRGLDAAINDAFPGSRVEILVSDGRFEIAMHQHGLLRPLRAAELSDGTLRYLLLVAALLSPRPPGLLVLNEPETSLHPDLLPALGRLIVQAARHTQTVVVSHAARLVAALEHDGDCNTLQLEKEFGQTRIAGQGNLDKPAWAWPPW</sequence>
<dbReference type="Pfam" id="PF13304">
    <property type="entry name" value="AAA_21"/>
    <property type="match status" value="1"/>
</dbReference>
<dbReference type="Gene3D" id="3.40.50.300">
    <property type="entry name" value="P-loop containing nucleotide triphosphate hydrolases"/>
    <property type="match status" value="2"/>
</dbReference>
<gene>
    <name evidence="3" type="ORF">GCM10025770_14520</name>
</gene>
<evidence type="ECO:0000313" key="3">
    <source>
        <dbReference type="EMBL" id="GAA5163018.1"/>
    </source>
</evidence>
<dbReference type="Proteomes" id="UP001500547">
    <property type="component" value="Unassembled WGS sequence"/>
</dbReference>
<reference evidence="4" key="1">
    <citation type="journal article" date="2019" name="Int. J. Syst. Evol. Microbiol.">
        <title>The Global Catalogue of Microorganisms (GCM) 10K type strain sequencing project: providing services to taxonomists for standard genome sequencing and annotation.</title>
        <authorList>
            <consortium name="The Broad Institute Genomics Platform"/>
            <consortium name="The Broad Institute Genome Sequencing Center for Infectious Disease"/>
            <person name="Wu L."/>
            <person name="Ma J."/>
        </authorList>
    </citation>
    <scope>NUCLEOTIDE SEQUENCE [LARGE SCALE GENOMIC DNA]</scope>
    <source>
        <strain evidence="4">JCM 18715</strain>
    </source>
</reference>
<organism evidence="3 4">
    <name type="scientific">Viridibacterium curvum</name>
    <dbReference type="NCBI Taxonomy" id="1101404"/>
    <lineage>
        <taxon>Bacteria</taxon>
        <taxon>Pseudomonadati</taxon>
        <taxon>Pseudomonadota</taxon>
        <taxon>Betaproteobacteria</taxon>
        <taxon>Rhodocyclales</taxon>
        <taxon>Rhodocyclaceae</taxon>
        <taxon>Viridibacterium</taxon>
    </lineage>
</organism>
<feature type="domain" description="Endonuclease GajA/Old nuclease/RecF-like AAA" evidence="1">
    <location>
        <begin position="7"/>
        <end position="52"/>
    </location>
</feature>
<feature type="domain" description="ATPase AAA-type core" evidence="2">
    <location>
        <begin position="254"/>
        <end position="352"/>
    </location>
</feature>
<name>A0ABP9QJJ7_9RHOO</name>
<dbReference type="SUPFAM" id="SSF52540">
    <property type="entry name" value="P-loop containing nucleoside triphosphate hydrolases"/>
    <property type="match status" value="1"/>
</dbReference>
<accession>A0ABP9QJJ7</accession>
<evidence type="ECO:0000313" key="4">
    <source>
        <dbReference type="Proteomes" id="UP001500547"/>
    </source>
</evidence>
<proteinExistence type="predicted"/>
<evidence type="ECO:0000259" key="1">
    <source>
        <dbReference type="Pfam" id="PF13175"/>
    </source>
</evidence>
<evidence type="ECO:0000259" key="2">
    <source>
        <dbReference type="Pfam" id="PF13304"/>
    </source>
</evidence>
<dbReference type="PANTHER" id="PTHR32182:SF25">
    <property type="entry name" value="SLR1056 PROTEIN"/>
    <property type="match status" value="1"/>
</dbReference>
<dbReference type="EMBL" id="BAABLD010000007">
    <property type="protein sequence ID" value="GAA5163018.1"/>
    <property type="molecule type" value="Genomic_DNA"/>
</dbReference>
<dbReference type="Pfam" id="PF13175">
    <property type="entry name" value="AAA_15"/>
    <property type="match status" value="1"/>
</dbReference>
<dbReference type="InterPro" id="IPR027417">
    <property type="entry name" value="P-loop_NTPase"/>
</dbReference>
<comment type="caution">
    <text evidence="3">The sequence shown here is derived from an EMBL/GenBank/DDBJ whole genome shotgun (WGS) entry which is preliminary data.</text>
</comment>
<protein>
    <submittedName>
        <fullName evidence="3">AAA family ATPase</fullName>
    </submittedName>
</protein>